<feature type="domain" description="Aldehyde dehydrogenase" evidence="7">
    <location>
        <begin position="111"/>
        <end position="554"/>
    </location>
</feature>
<evidence type="ECO:0000256" key="5">
    <source>
        <dbReference type="PROSITE-ProRule" id="PRU10007"/>
    </source>
</evidence>
<keyword evidence="2 6" id="KW-0560">Oxidoreductase</keyword>
<gene>
    <name evidence="8" type="ORF">TWF102_004747</name>
</gene>
<comment type="caution">
    <text evidence="8">The sequence shown here is derived from an EMBL/GenBank/DDBJ whole genome shotgun (WGS) entry which is preliminary data.</text>
</comment>
<dbReference type="InterPro" id="IPR029510">
    <property type="entry name" value="Ald_DH_CS_GLU"/>
</dbReference>
<accession>A0A7C8JBC7</accession>
<dbReference type="InterPro" id="IPR015590">
    <property type="entry name" value="Aldehyde_DH_dom"/>
</dbReference>
<dbReference type="PANTHER" id="PTHR11699">
    <property type="entry name" value="ALDEHYDE DEHYDROGENASE-RELATED"/>
    <property type="match status" value="1"/>
</dbReference>
<dbReference type="GO" id="GO:0004029">
    <property type="term" value="F:aldehyde dehydrogenase (NAD+) activity"/>
    <property type="evidence" value="ECO:0007669"/>
    <property type="project" value="UniProtKB-EC"/>
</dbReference>
<dbReference type="FunFam" id="3.40.605.10:FF:000050">
    <property type="entry name" value="Aldehyde dehydrogenase, mitochondrial"/>
    <property type="match status" value="1"/>
</dbReference>
<dbReference type="Pfam" id="PF00171">
    <property type="entry name" value="Aldedh"/>
    <property type="match status" value="1"/>
</dbReference>
<dbReference type="FunFam" id="3.40.309.10:FF:000012">
    <property type="entry name" value="Betaine aldehyde dehydrogenase"/>
    <property type="match status" value="1"/>
</dbReference>
<dbReference type="AlphaFoldDB" id="A0A7C8JBC7"/>
<proteinExistence type="inferred from homology"/>
<feature type="active site" evidence="5">
    <location>
        <position position="349"/>
    </location>
</feature>
<evidence type="ECO:0000256" key="4">
    <source>
        <dbReference type="ARBA" id="ARBA00049194"/>
    </source>
</evidence>
<evidence type="ECO:0000256" key="1">
    <source>
        <dbReference type="ARBA" id="ARBA00009986"/>
    </source>
</evidence>
<dbReference type="InterPro" id="IPR016163">
    <property type="entry name" value="Ald_DH_C"/>
</dbReference>
<comment type="similarity">
    <text evidence="1 6">Belongs to the aldehyde dehydrogenase family.</text>
</comment>
<name>A0A7C8JBC7_ORBOL</name>
<evidence type="ECO:0000313" key="9">
    <source>
        <dbReference type="Proteomes" id="UP000475325"/>
    </source>
</evidence>
<dbReference type="CDD" id="cd07091">
    <property type="entry name" value="ALDH_F1-2_Ald2-like"/>
    <property type="match status" value="1"/>
</dbReference>
<dbReference type="InterPro" id="IPR016162">
    <property type="entry name" value="Ald_DH_N"/>
</dbReference>
<sequence>MIRSTSLNCIRRPPILTKQETLRNFQHLRAQNRRISSLCCRVPQLQQLYIPVIPNTSFRFSQSRNFSLSPTTTVLHRRLFSAMSSSLTQEIKAPNGVVYQQPLGLFVGGEWIKSKAGNKIATINPSTEEEICQVYAAEEDDVDIAVAAARKAFKDPSWSDIETSERGRLLHKLADLVERDAKIIATIETMDNGKPYKTAFDEDVAGCIEVFRHYAGWADKIYGRTIDTSPKKLAYTRHEPIGVCAQIIPWNYPLLMGAWKLGPALATGNVVVMKTAEQTPLSVLYLCNLIKEAGFPPGVVNVLSGYGKTAGAALVQHLDVDKIAFTGSTFTGKQIMKMASVNLKNITLETGGKSPNIIFDDAEIDQAIKWTHSGIMSNMGQVCTATSRVYLHEKIYNQFIEEFKKFMAEVNVIGDPFEETTFQGPQVSKAQYDKILGYVETGLSEGAELISGGKKHGDKGYFIQPTIFAGVKDHMAISREEIFGPFVCFSSFKTEEEVIERANDTTYGLGAAVFTRDIERAHKVAAKLQAGMVWINSSNDSHTGIPFGGVKQSGKFVIIISPLSPINCRFFGGYVKHRFSTAFPLTVQISLTGIGRELGEYGLQAYTQAKAVHVNLGNRL</sequence>
<comment type="catalytic activity">
    <reaction evidence="4">
        <text>an aldehyde + NAD(+) + H2O = a carboxylate + NADH + 2 H(+)</text>
        <dbReference type="Rhea" id="RHEA:16185"/>
        <dbReference type="ChEBI" id="CHEBI:15377"/>
        <dbReference type="ChEBI" id="CHEBI:15378"/>
        <dbReference type="ChEBI" id="CHEBI:17478"/>
        <dbReference type="ChEBI" id="CHEBI:29067"/>
        <dbReference type="ChEBI" id="CHEBI:57540"/>
        <dbReference type="ChEBI" id="CHEBI:57945"/>
        <dbReference type="EC" id="1.2.1.3"/>
    </reaction>
</comment>
<organism evidence="8 9">
    <name type="scientific">Orbilia oligospora</name>
    <name type="common">Nematode-trapping fungus</name>
    <name type="synonym">Arthrobotrys oligospora</name>
    <dbReference type="NCBI Taxonomy" id="2813651"/>
    <lineage>
        <taxon>Eukaryota</taxon>
        <taxon>Fungi</taxon>
        <taxon>Dikarya</taxon>
        <taxon>Ascomycota</taxon>
        <taxon>Pezizomycotina</taxon>
        <taxon>Orbiliomycetes</taxon>
        <taxon>Orbiliales</taxon>
        <taxon>Orbiliaceae</taxon>
        <taxon>Orbilia</taxon>
    </lineage>
</organism>
<evidence type="ECO:0000256" key="6">
    <source>
        <dbReference type="RuleBase" id="RU003345"/>
    </source>
</evidence>
<evidence type="ECO:0000256" key="3">
    <source>
        <dbReference type="ARBA" id="ARBA00024226"/>
    </source>
</evidence>
<dbReference type="EC" id="1.2.1.3" evidence="3"/>
<dbReference type="EMBL" id="WIQW01000022">
    <property type="protein sequence ID" value="KAF3102020.1"/>
    <property type="molecule type" value="Genomic_DNA"/>
</dbReference>
<dbReference type="Proteomes" id="UP000475325">
    <property type="component" value="Unassembled WGS sequence"/>
</dbReference>
<evidence type="ECO:0000259" key="7">
    <source>
        <dbReference type="Pfam" id="PF00171"/>
    </source>
</evidence>
<evidence type="ECO:0000256" key="2">
    <source>
        <dbReference type="ARBA" id="ARBA00023002"/>
    </source>
</evidence>
<dbReference type="SUPFAM" id="SSF53720">
    <property type="entry name" value="ALDH-like"/>
    <property type="match status" value="1"/>
</dbReference>
<dbReference type="InterPro" id="IPR016161">
    <property type="entry name" value="Ald_DH/histidinol_DH"/>
</dbReference>
<dbReference type="Gene3D" id="3.40.605.10">
    <property type="entry name" value="Aldehyde Dehydrogenase, Chain A, domain 1"/>
    <property type="match status" value="1"/>
</dbReference>
<reference evidence="8 9" key="1">
    <citation type="submission" date="2019-06" db="EMBL/GenBank/DDBJ databases">
        <authorList>
            <person name="Palmer J.M."/>
        </authorList>
    </citation>
    <scope>NUCLEOTIDE SEQUENCE [LARGE SCALE GENOMIC DNA]</scope>
    <source>
        <strain evidence="8 9">TWF102</strain>
    </source>
</reference>
<protein>
    <recommendedName>
        <fullName evidence="3">aldehyde dehydrogenase (NAD(+))</fullName>
        <ecNumber evidence="3">1.2.1.3</ecNumber>
    </recommendedName>
</protein>
<evidence type="ECO:0000313" key="8">
    <source>
        <dbReference type="EMBL" id="KAF3102020.1"/>
    </source>
</evidence>
<dbReference type="Gene3D" id="3.40.309.10">
    <property type="entry name" value="Aldehyde Dehydrogenase, Chain A, domain 2"/>
    <property type="match status" value="1"/>
</dbReference>
<dbReference type="PROSITE" id="PS00687">
    <property type="entry name" value="ALDEHYDE_DEHYDR_GLU"/>
    <property type="match status" value="1"/>
</dbReference>